<name>A0AAD7F720_9AGAR</name>
<evidence type="ECO:0000313" key="1">
    <source>
        <dbReference type="EMBL" id="KAJ7606256.1"/>
    </source>
</evidence>
<comment type="caution">
    <text evidence="1">The sequence shown here is derived from an EMBL/GenBank/DDBJ whole genome shotgun (WGS) entry which is preliminary data.</text>
</comment>
<accession>A0AAD7F720</accession>
<keyword evidence="2" id="KW-1185">Reference proteome</keyword>
<reference evidence="1" key="1">
    <citation type="submission" date="2023-03" db="EMBL/GenBank/DDBJ databases">
        <title>Massive genome expansion in bonnet fungi (Mycena s.s.) driven by repeated elements and novel gene families across ecological guilds.</title>
        <authorList>
            <consortium name="Lawrence Berkeley National Laboratory"/>
            <person name="Harder C.B."/>
            <person name="Miyauchi S."/>
            <person name="Viragh M."/>
            <person name="Kuo A."/>
            <person name="Thoen E."/>
            <person name="Andreopoulos B."/>
            <person name="Lu D."/>
            <person name="Skrede I."/>
            <person name="Drula E."/>
            <person name="Henrissat B."/>
            <person name="Morin E."/>
            <person name="Kohler A."/>
            <person name="Barry K."/>
            <person name="LaButti K."/>
            <person name="Morin E."/>
            <person name="Salamov A."/>
            <person name="Lipzen A."/>
            <person name="Mereny Z."/>
            <person name="Hegedus B."/>
            <person name="Baldrian P."/>
            <person name="Stursova M."/>
            <person name="Weitz H."/>
            <person name="Taylor A."/>
            <person name="Grigoriev I.V."/>
            <person name="Nagy L.G."/>
            <person name="Martin F."/>
            <person name="Kauserud H."/>
        </authorList>
    </citation>
    <scope>NUCLEOTIDE SEQUENCE</scope>
    <source>
        <strain evidence="1">9284</strain>
    </source>
</reference>
<protein>
    <submittedName>
        <fullName evidence="1">Uncharacterized protein</fullName>
    </submittedName>
</protein>
<dbReference type="Proteomes" id="UP001221142">
    <property type="component" value="Unassembled WGS sequence"/>
</dbReference>
<sequence>MAHLNSNICLVGIHHAPLQVSRDEFKAGLESMLSKSLEMPVMKENTLGCGLIVSNSRLDHTNKAAGVRPPHVTAVITADYETRAQLIAVREYPATKAWAESPELNDRAASLFAAERKVFINKPGIPENRVHGIAILPVPEGGSPAAFAEKAENIIRRAQELPCVQKGVLRLTLFSQDGTISNRTNTARHTFIFDAEYENSNTHKEVVDHPDFAEIHEMMKDYDTPSFFGADPTIRKI</sequence>
<gene>
    <name evidence="1" type="ORF">FB45DRAFT_1068713</name>
</gene>
<dbReference type="AlphaFoldDB" id="A0AAD7F720"/>
<evidence type="ECO:0000313" key="2">
    <source>
        <dbReference type="Proteomes" id="UP001221142"/>
    </source>
</evidence>
<organism evidence="1 2">
    <name type="scientific">Roridomyces roridus</name>
    <dbReference type="NCBI Taxonomy" id="1738132"/>
    <lineage>
        <taxon>Eukaryota</taxon>
        <taxon>Fungi</taxon>
        <taxon>Dikarya</taxon>
        <taxon>Basidiomycota</taxon>
        <taxon>Agaricomycotina</taxon>
        <taxon>Agaricomycetes</taxon>
        <taxon>Agaricomycetidae</taxon>
        <taxon>Agaricales</taxon>
        <taxon>Marasmiineae</taxon>
        <taxon>Mycenaceae</taxon>
        <taxon>Roridomyces</taxon>
    </lineage>
</organism>
<proteinExistence type="predicted"/>
<dbReference type="EMBL" id="JARKIF010000061">
    <property type="protein sequence ID" value="KAJ7606256.1"/>
    <property type="molecule type" value="Genomic_DNA"/>
</dbReference>